<feature type="non-terminal residue" evidence="1">
    <location>
        <position position="1"/>
    </location>
</feature>
<name>A0A699YBZ2_HAELA</name>
<sequence length="71" mass="7717">MYSRLSSLTSLPAPAVACSHNRMRSSVLLGPAQRTTTHGNCVKILLHDTTTTNRLEETKQALCHSSKIIAP</sequence>
<feature type="non-terminal residue" evidence="1">
    <location>
        <position position="71"/>
    </location>
</feature>
<gene>
    <name evidence="1" type="ORF">HaLaN_01539</name>
</gene>
<comment type="caution">
    <text evidence="1">The sequence shown here is derived from an EMBL/GenBank/DDBJ whole genome shotgun (WGS) entry which is preliminary data.</text>
</comment>
<evidence type="ECO:0000313" key="2">
    <source>
        <dbReference type="Proteomes" id="UP000485058"/>
    </source>
</evidence>
<dbReference type="EMBL" id="BLLF01000059">
    <property type="protein sequence ID" value="GFH06835.1"/>
    <property type="molecule type" value="Genomic_DNA"/>
</dbReference>
<accession>A0A699YBZ2</accession>
<organism evidence="1 2">
    <name type="scientific">Haematococcus lacustris</name>
    <name type="common">Green alga</name>
    <name type="synonym">Haematococcus pluvialis</name>
    <dbReference type="NCBI Taxonomy" id="44745"/>
    <lineage>
        <taxon>Eukaryota</taxon>
        <taxon>Viridiplantae</taxon>
        <taxon>Chlorophyta</taxon>
        <taxon>core chlorophytes</taxon>
        <taxon>Chlorophyceae</taxon>
        <taxon>CS clade</taxon>
        <taxon>Chlamydomonadales</taxon>
        <taxon>Haematococcaceae</taxon>
        <taxon>Haematococcus</taxon>
    </lineage>
</organism>
<keyword evidence="2" id="KW-1185">Reference proteome</keyword>
<dbReference type="AlphaFoldDB" id="A0A699YBZ2"/>
<evidence type="ECO:0000313" key="1">
    <source>
        <dbReference type="EMBL" id="GFH06835.1"/>
    </source>
</evidence>
<proteinExistence type="predicted"/>
<protein>
    <submittedName>
        <fullName evidence="1">Uncharacterized protein</fullName>
    </submittedName>
</protein>
<dbReference type="Proteomes" id="UP000485058">
    <property type="component" value="Unassembled WGS sequence"/>
</dbReference>
<reference evidence="1 2" key="1">
    <citation type="submission" date="2020-02" db="EMBL/GenBank/DDBJ databases">
        <title>Draft genome sequence of Haematococcus lacustris strain NIES-144.</title>
        <authorList>
            <person name="Morimoto D."/>
            <person name="Nakagawa S."/>
            <person name="Yoshida T."/>
            <person name="Sawayama S."/>
        </authorList>
    </citation>
    <scope>NUCLEOTIDE SEQUENCE [LARGE SCALE GENOMIC DNA]</scope>
    <source>
        <strain evidence="1 2">NIES-144</strain>
    </source>
</reference>